<evidence type="ECO:0000256" key="1">
    <source>
        <dbReference type="SAM" id="MobiDB-lite"/>
    </source>
</evidence>
<gene>
    <name evidence="2" type="ORF">PGLA1383_LOCUS2482</name>
</gene>
<dbReference type="Proteomes" id="UP000654075">
    <property type="component" value="Unassembled WGS sequence"/>
</dbReference>
<organism evidence="2 3">
    <name type="scientific">Polarella glacialis</name>
    <name type="common">Dinoflagellate</name>
    <dbReference type="NCBI Taxonomy" id="89957"/>
    <lineage>
        <taxon>Eukaryota</taxon>
        <taxon>Sar</taxon>
        <taxon>Alveolata</taxon>
        <taxon>Dinophyceae</taxon>
        <taxon>Suessiales</taxon>
        <taxon>Suessiaceae</taxon>
        <taxon>Polarella</taxon>
    </lineage>
</organism>
<comment type="caution">
    <text evidence="2">The sequence shown here is derived from an EMBL/GenBank/DDBJ whole genome shotgun (WGS) entry which is preliminary data.</text>
</comment>
<feature type="region of interest" description="Disordered" evidence="1">
    <location>
        <begin position="33"/>
        <end position="56"/>
    </location>
</feature>
<evidence type="ECO:0000313" key="2">
    <source>
        <dbReference type="EMBL" id="CAE8583521.1"/>
    </source>
</evidence>
<dbReference type="AlphaFoldDB" id="A0A813DD69"/>
<name>A0A813DD69_POLGL</name>
<accession>A0A813DD69</accession>
<feature type="non-terminal residue" evidence="2">
    <location>
        <position position="1"/>
    </location>
</feature>
<proteinExistence type="predicted"/>
<evidence type="ECO:0000313" key="3">
    <source>
        <dbReference type="Proteomes" id="UP000654075"/>
    </source>
</evidence>
<sequence>ACRHERGSRRQEDKLRLLWRCTELTCLCCGRASKRGGGQVARSWHSCDEHGGSSEARPVCHRGWRGFNLRTGRRGWGAHRRCRHLDPYPQGRGHLPGSH</sequence>
<reference evidence="2" key="1">
    <citation type="submission" date="2021-02" db="EMBL/GenBank/DDBJ databases">
        <authorList>
            <person name="Dougan E. K."/>
            <person name="Rhodes N."/>
            <person name="Thang M."/>
            <person name="Chan C."/>
        </authorList>
    </citation>
    <scope>NUCLEOTIDE SEQUENCE</scope>
</reference>
<dbReference type="EMBL" id="CAJNNV010000772">
    <property type="protein sequence ID" value="CAE8583521.1"/>
    <property type="molecule type" value="Genomic_DNA"/>
</dbReference>
<feature type="non-terminal residue" evidence="2">
    <location>
        <position position="99"/>
    </location>
</feature>
<protein>
    <submittedName>
        <fullName evidence="2">Uncharacterized protein</fullName>
    </submittedName>
</protein>
<keyword evidence="3" id="KW-1185">Reference proteome</keyword>